<dbReference type="PROSITE" id="PS51918">
    <property type="entry name" value="RADICAL_SAM"/>
    <property type="match status" value="1"/>
</dbReference>
<dbReference type="PANTHER" id="PTHR11228">
    <property type="entry name" value="RADICAL SAM DOMAIN PROTEIN"/>
    <property type="match status" value="1"/>
</dbReference>
<proteinExistence type="predicted"/>
<dbReference type="Pfam" id="PF13186">
    <property type="entry name" value="SPASM"/>
    <property type="match status" value="1"/>
</dbReference>
<evidence type="ECO:0000256" key="6">
    <source>
        <dbReference type="SAM" id="MobiDB-lite"/>
    </source>
</evidence>
<evidence type="ECO:0000256" key="3">
    <source>
        <dbReference type="ARBA" id="ARBA00022723"/>
    </source>
</evidence>
<keyword evidence="9" id="KW-1185">Reference proteome</keyword>
<evidence type="ECO:0000256" key="5">
    <source>
        <dbReference type="ARBA" id="ARBA00023014"/>
    </source>
</evidence>
<comment type="caution">
    <text evidence="8">The sequence shown here is derived from an EMBL/GenBank/DDBJ whole genome shotgun (WGS) entry which is preliminary data.</text>
</comment>
<name>A0ABY2WSS4_9RHOB</name>
<dbReference type="Gene3D" id="3.20.20.70">
    <property type="entry name" value="Aldolase class I"/>
    <property type="match status" value="1"/>
</dbReference>
<dbReference type="InterPro" id="IPR058240">
    <property type="entry name" value="rSAM_sf"/>
</dbReference>
<keyword evidence="5" id="KW-0411">Iron-sulfur</keyword>
<protein>
    <submittedName>
        <fullName evidence="8">Radical SAM protein</fullName>
    </submittedName>
</protein>
<evidence type="ECO:0000259" key="7">
    <source>
        <dbReference type="PROSITE" id="PS51918"/>
    </source>
</evidence>
<evidence type="ECO:0000256" key="1">
    <source>
        <dbReference type="ARBA" id="ARBA00001966"/>
    </source>
</evidence>
<evidence type="ECO:0000256" key="4">
    <source>
        <dbReference type="ARBA" id="ARBA00023004"/>
    </source>
</evidence>
<dbReference type="CDD" id="cd21109">
    <property type="entry name" value="SPASM"/>
    <property type="match status" value="1"/>
</dbReference>
<keyword evidence="3" id="KW-0479">Metal-binding</keyword>
<feature type="region of interest" description="Disordered" evidence="6">
    <location>
        <begin position="368"/>
        <end position="393"/>
    </location>
</feature>
<dbReference type="SFLD" id="SFLDG01067">
    <property type="entry name" value="SPASM/twitch_domain_containing"/>
    <property type="match status" value="1"/>
</dbReference>
<dbReference type="Pfam" id="PF04055">
    <property type="entry name" value="Radical_SAM"/>
    <property type="match status" value="1"/>
</dbReference>
<reference evidence="8 9" key="1">
    <citation type="submission" date="2019-05" db="EMBL/GenBank/DDBJ databases">
        <title>Ruegeria sp. nov., isolated from tidal flat.</title>
        <authorList>
            <person name="Kim W."/>
        </authorList>
    </citation>
    <scope>NUCLEOTIDE SEQUENCE [LARGE SCALE GENOMIC DNA]</scope>
    <source>
        <strain evidence="8 9">CAU 1488</strain>
    </source>
</reference>
<dbReference type="InterPro" id="IPR007197">
    <property type="entry name" value="rSAM"/>
</dbReference>
<comment type="cofactor">
    <cofactor evidence="1">
        <name>[4Fe-4S] cluster</name>
        <dbReference type="ChEBI" id="CHEBI:49883"/>
    </cofactor>
</comment>
<dbReference type="SUPFAM" id="SSF102114">
    <property type="entry name" value="Radical SAM enzymes"/>
    <property type="match status" value="1"/>
</dbReference>
<dbReference type="InterPro" id="IPR050377">
    <property type="entry name" value="Radical_SAM_PqqE_MftC-like"/>
</dbReference>
<evidence type="ECO:0000313" key="9">
    <source>
        <dbReference type="Proteomes" id="UP001193035"/>
    </source>
</evidence>
<evidence type="ECO:0000313" key="8">
    <source>
        <dbReference type="EMBL" id="TMV03750.1"/>
    </source>
</evidence>
<dbReference type="Proteomes" id="UP001193035">
    <property type="component" value="Unassembled WGS sequence"/>
</dbReference>
<dbReference type="InterPro" id="IPR013785">
    <property type="entry name" value="Aldolase_TIM"/>
</dbReference>
<feature type="domain" description="Radical SAM core" evidence="7">
    <location>
        <begin position="23"/>
        <end position="244"/>
    </location>
</feature>
<keyword evidence="2" id="KW-0949">S-adenosyl-L-methionine</keyword>
<dbReference type="EMBL" id="VCPD01000009">
    <property type="protein sequence ID" value="TMV03750.1"/>
    <property type="molecule type" value="Genomic_DNA"/>
</dbReference>
<organism evidence="8 9">
    <name type="scientific">Ruegeria sediminis</name>
    <dbReference type="NCBI Taxonomy" id="2583820"/>
    <lineage>
        <taxon>Bacteria</taxon>
        <taxon>Pseudomonadati</taxon>
        <taxon>Pseudomonadota</taxon>
        <taxon>Alphaproteobacteria</taxon>
        <taxon>Rhodobacterales</taxon>
        <taxon>Roseobacteraceae</taxon>
        <taxon>Ruegeria</taxon>
    </lineage>
</organism>
<keyword evidence="4" id="KW-0408">Iron</keyword>
<dbReference type="CDD" id="cd01335">
    <property type="entry name" value="Radical_SAM"/>
    <property type="match status" value="1"/>
</dbReference>
<dbReference type="InterPro" id="IPR023885">
    <property type="entry name" value="4Fe4S-binding_SPASM_dom"/>
</dbReference>
<accession>A0ABY2WSS4</accession>
<gene>
    <name evidence="8" type="ORF">FGK63_18965</name>
</gene>
<dbReference type="PANTHER" id="PTHR11228:SF7">
    <property type="entry name" value="PQQA PEPTIDE CYCLASE"/>
    <property type="match status" value="1"/>
</dbReference>
<evidence type="ECO:0000256" key="2">
    <source>
        <dbReference type="ARBA" id="ARBA00022691"/>
    </source>
</evidence>
<dbReference type="SFLD" id="SFLDS00029">
    <property type="entry name" value="Radical_SAM"/>
    <property type="match status" value="1"/>
</dbReference>
<sequence>MTSIATRIAKHARLNWKALGLTATDSPPFLIFFINSRCNMKCDHCFYWRELNGRDDLSFEEIVALSEDIGPVEILNLSGGEPFLRREFAEICLQFVRRNGVREIYVPSNGYYTAKTVSAVRDILENTSDLRTFCVELSLDGMPEFHDAFRYAPNSFRKAMETYDALAEIQAEDDRLQIHAISTATDINMDEIRMLTTFLYDRCPKMTHHNLAILRGDRKDPTLQGPALLQYRALYDYIRRLWADREQSRVGAIVEPLLQSVKLRAIETEQQVAPCRAGILTGVVYANGDVGICEQRDPIGNIRERPFTEIWRSHHADTVRRSIACKECFCTNEVFMWPSIVFQPFSLVSSVLRSHVWENVPPLGPGEKADYTDAARPLAKPPVNPAAALRKAT</sequence>